<accession>A0A3Q7GR63</accession>
<proteinExistence type="predicted"/>
<dbReference type="InParanoid" id="A0A3Q7GR63"/>
<dbReference type="EnsemblPlants" id="Solyc06g048633.1.1">
    <property type="protein sequence ID" value="Solyc06g048633.1.1"/>
    <property type="gene ID" value="Solyc06g048633.1"/>
</dbReference>
<keyword evidence="2" id="KW-1185">Reference proteome</keyword>
<dbReference type="Proteomes" id="UP000004994">
    <property type="component" value="Chromosome 6"/>
</dbReference>
<reference evidence="1" key="1">
    <citation type="journal article" date="2012" name="Nature">
        <title>The tomato genome sequence provides insights into fleshy fruit evolution.</title>
        <authorList>
            <consortium name="Tomato Genome Consortium"/>
        </authorList>
    </citation>
    <scope>NUCLEOTIDE SEQUENCE [LARGE SCALE GENOMIC DNA]</scope>
    <source>
        <strain evidence="1">cv. Heinz 1706</strain>
    </source>
</reference>
<reference evidence="1" key="2">
    <citation type="submission" date="2019-01" db="UniProtKB">
        <authorList>
            <consortium name="EnsemblPlants"/>
        </authorList>
    </citation>
    <scope>IDENTIFICATION</scope>
    <source>
        <strain evidence="1">cv. Heinz 1706</strain>
    </source>
</reference>
<name>A0A3Q7GR63_SOLLC</name>
<evidence type="ECO:0000313" key="2">
    <source>
        <dbReference type="Proteomes" id="UP000004994"/>
    </source>
</evidence>
<dbReference type="Gramene" id="Solyc06g048633.1.1">
    <property type="protein sequence ID" value="Solyc06g048633.1.1"/>
    <property type="gene ID" value="Solyc06g048633.1"/>
</dbReference>
<evidence type="ECO:0000313" key="1">
    <source>
        <dbReference type="EnsemblPlants" id="Solyc06g048633.1.1"/>
    </source>
</evidence>
<protein>
    <submittedName>
        <fullName evidence="1">Uncharacterized protein</fullName>
    </submittedName>
</protein>
<sequence length="87" mass="9958">MFYLFTPICGFNCLDDCSVDIFDDQSVITLLKVIAGQNHVYNDNFYSKIKFISCLKSGMMKKIREVKLKELSKILQNINVGRVRSTG</sequence>
<dbReference type="AlphaFoldDB" id="A0A3Q7GR63"/>
<organism evidence="1">
    <name type="scientific">Solanum lycopersicum</name>
    <name type="common">Tomato</name>
    <name type="synonym">Lycopersicon esculentum</name>
    <dbReference type="NCBI Taxonomy" id="4081"/>
    <lineage>
        <taxon>Eukaryota</taxon>
        <taxon>Viridiplantae</taxon>
        <taxon>Streptophyta</taxon>
        <taxon>Embryophyta</taxon>
        <taxon>Tracheophyta</taxon>
        <taxon>Spermatophyta</taxon>
        <taxon>Magnoliopsida</taxon>
        <taxon>eudicotyledons</taxon>
        <taxon>Gunneridae</taxon>
        <taxon>Pentapetalae</taxon>
        <taxon>asterids</taxon>
        <taxon>lamiids</taxon>
        <taxon>Solanales</taxon>
        <taxon>Solanaceae</taxon>
        <taxon>Solanoideae</taxon>
        <taxon>Solaneae</taxon>
        <taxon>Solanum</taxon>
        <taxon>Solanum subgen. Lycopersicon</taxon>
    </lineage>
</organism>